<dbReference type="GO" id="GO:0016491">
    <property type="term" value="F:oxidoreductase activity"/>
    <property type="evidence" value="ECO:0007669"/>
    <property type="project" value="UniProtKB-KW"/>
</dbReference>
<dbReference type="AlphaFoldDB" id="A0AAN7NXL3"/>
<comment type="caution">
    <text evidence="6">The sequence shown here is derived from an EMBL/GenBank/DDBJ whole genome shotgun (WGS) entry which is preliminary data.</text>
</comment>
<proteinExistence type="inferred from homology"/>
<sequence>MSAFQSISYVCAFIVAIQIIKNLLRLLYTAFGHRLGLTVNFSQMGKWAVVTGASDGLGKAYSEALAEKGLNVVLISRSQEKLENVASEIESAYKVQTKVIAVDFTEGDQIYDIIEKQLTGLEIGVLVNNVGISYPYPEYFLEMKNIETVISNMIQCNVSSAPHMCRIVMPGMVERRKGVVINVSSLAAQVPNPFLAMYSASKAFLKKFSADLNTEYSSMGIIIQCIQPGYVATKMTKIPKPSLMAPSPQTYVESALKTTGVEEYSYGYFPHKMMAEFVNLLDSVCPALSKFVIKNMMMKIRSRALKKNLK</sequence>
<dbReference type="InterPro" id="IPR036291">
    <property type="entry name" value="NAD(P)-bd_dom_sf"/>
</dbReference>
<dbReference type="CDD" id="cd05356">
    <property type="entry name" value="17beta-HSD1_like_SDR_c"/>
    <property type="match status" value="1"/>
</dbReference>
<dbReference type="InterPro" id="IPR002347">
    <property type="entry name" value="SDR_fam"/>
</dbReference>
<dbReference type="EMBL" id="JARPUR010000008">
    <property type="protein sequence ID" value="KAK4872247.1"/>
    <property type="molecule type" value="Genomic_DNA"/>
</dbReference>
<reference evidence="7" key="1">
    <citation type="submission" date="2023-01" db="EMBL/GenBank/DDBJ databases">
        <title>Key to firefly adult light organ development and bioluminescence: homeobox transcription factors regulate luciferase expression and transportation to peroxisome.</title>
        <authorList>
            <person name="Fu X."/>
        </authorList>
    </citation>
    <scope>NUCLEOTIDE SEQUENCE [LARGE SCALE GENOMIC DNA]</scope>
</reference>
<keyword evidence="7" id="KW-1185">Reference proteome</keyword>
<dbReference type="PANTHER" id="PTHR43899">
    <property type="entry name" value="RH59310P"/>
    <property type="match status" value="1"/>
</dbReference>
<keyword evidence="5" id="KW-0472">Membrane</keyword>
<keyword evidence="5" id="KW-0812">Transmembrane</keyword>
<gene>
    <name evidence="6" type="ORF">RN001_016371</name>
</gene>
<comment type="similarity">
    <text evidence="1 4">Belongs to the short-chain dehydrogenases/reductases (SDR) family.</text>
</comment>
<dbReference type="SUPFAM" id="SSF51735">
    <property type="entry name" value="NAD(P)-binding Rossmann-fold domains"/>
    <property type="match status" value="1"/>
</dbReference>
<keyword evidence="2" id="KW-0521">NADP</keyword>
<dbReference type="InterPro" id="IPR051019">
    <property type="entry name" value="VLCFA-Steroid_DH"/>
</dbReference>
<dbReference type="Gene3D" id="3.40.50.720">
    <property type="entry name" value="NAD(P)-binding Rossmann-like Domain"/>
    <property type="match status" value="1"/>
</dbReference>
<evidence type="ECO:0000256" key="5">
    <source>
        <dbReference type="SAM" id="Phobius"/>
    </source>
</evidence>
<dbReference type="PRINTS" id="PR00081">
    <property type="entry name" value="GDHRDH"/>
</dbReference>
<name>A0AAN7NXL3_9COLE</name>
<evidence type="ECO:0000313" key="7">
    <source>
        <dbReference type="Proteomes" id="UP001353858"/>
    </source>
</evidence>
<evidence type="ECO:0000256" key="3">
    <source>
        <dbReference type="ARBA" id="ARBA00023002"/>
    </source>
</evidence>
<feature type="transmembrane region" description="Helical" evidence="5">
    <location>
        <begin position="6"/>
        <end position="24"/>
    </location>
</feature>
<dbReference type="GO" id="GO:0005783">
    <property type="term" value="C:endoplasmic reticulum"/>
    <property type="evidence" value="ECO:0007669"/>
    <property type="project" value="TreeGrafter"/>
</dbReference>
<evidence type="ECO:0000256" key="4">
    <source>
        <dbReference type="RuleBase" id="RU000363"/>
    </source>
</evidence>
<dbReference type="PIRSF" id="PIRSF000126">
    <property type="entry name" value="11-beta-HSD1"/>
    <property type="match status" value="1"/>
</dbReference>
<evidence type="ECO:0000256" key="1">
    <source>
        <dbReference type="ARBA" id="ARBA00006484"/>
    </source>
</evidence>
<evidence type="ECO:0000256" key="2">
    <source>
        <dbReference type="ARBA" id="ARBA00022857"/>
    </source>
</evidence>
<accession>A0AAN7NXL3</accession>
<dbReference type="Pfam" id="PF00106">
    <property type="entry name" value="adh_short"/>
    <property type="match status" value="1"/>
</dbReference>
<protein>
    <submittedName>
        <fullName evidence="6">Uncharacterized protein</fullName>
    </submittedName>
</protein>
<dbReference type="PRINTS" id="PR00080">
    <property type="entry name" value="SDRFAMILY"/>
</dbReference>
<evidence type="ECO:0000313" key="6">
    <source>
        <dbReference type="EMBL" id="KAK4872247.1"/>
    </source>
</evidence>
<organism evidence="6 7">
    <name type="scientific">Aquatica leii</name>
    <dbReference type="NCBI Taxonomy" id="1421715"/>
    <lineage>
        <taxon>Eukaryota</taxon>
        <taxon>Metazoa</taxon>
        <taxon>Ecdysozoa</taxon>
        <taxon>Arthropoda</taxon>
        <taxon>Hexapoda</taxon>
        <taxon>Insecta</taxon>
        <taxon>Pterygota</taxon>
        <taxon>Neoptera</taxon>
        <taxon>Endopterygota</taxon>
        <taxon>Coleoptera</taxon>
        <taxon>Polyphaga</taxon>
        <taxon>Elateriformia</taxon>
        <taxon>Elateroidea</taxon>
        <taxon>Lampyridae</taxon>
        <taxon>Luciolinae</taxon>
        <taxon>Aquatica</taxon>
    </lineage>
</organism>
<dbReference type="PANTHER" id="PTHR43899:SF13">
    <property type="entry name" value="RH59310P"/>
    <property type="match status" value="1"/>
</dbReference>
<dbReference type="Proteomes" id="UP001353858">
    <property type="component" value="Unassembled WGS sequence"/>
</dbReference>
<keyword evidence="5" id="KW-1133">Transmembrane helix</keyword>
<dbReference type="FunFam" id="3.40.50.720:FF:000137">
    <property type="entry name" value="Hydroxysteroid (17-beta) dehydrogenase 3"/>
    <property type="match status" value="1"/>
</dbReference>
<keyword evidence="3" id="KW-0560">Oxidoreductase</keyword>